<dbReference type="Pfam" id="PF01966">
    <property type="entry name" value="HD"/>
    <property type="match status" value="1"/>
</dbReference>
<dbReference type="Proteomes" id="UP000231019">
    <property type="component" value="Unassembled WGS sequence"/>
</dbReference>
<feature type="domain" description="HD" evidence="8">
    <location>
        <begin position="321"/>
        <end position="414"/>
    </location>
</feature>
<evidence type="ECO:0000259" key="8">
    <source>
        <dbReference type="PROSITE" id="PS51831"/>
    </source>
</evidence>
<proteinExistence type="inferred from homology"/>
<comment type="similarity">
    <text evidence="5">Belongs to the RNase Y family.</text>
</comment>
<dbReference type="InterPro" id="IPR004087">
    <property type="entry name" value="KH_dom"/>
</dbReference>
<dbReference type="EC" id="3.1.-.-" evidence="5 6"/>
<dbReference type="PROSITE" id="PS50084">
    <property type="entry name" value="KH_TYPE_1"/>
    <property type="match status" value="1"/>
</dbReference>
<dbReference type="SUPFAM" id="SSF109604">
    <property type="entry name" value="HD-domain/PDEase-like"/>
    <property type="match status" value="1"/>
</dbReference>
<dbReference type="GO" id="GO:0006402">
    <property type="term" value="P:mRNA catabolic process"/>
    <property type="evidence" value="ECO:0007669"/>
    <property type="project" value="UniProtKB-UniRule"/>
</dbReference>
<dbReference type="Gene3D" id="1.10.3210.10">
    <property type="entry name" value="Hypothetical protein af1432"/>
    <property type="match status" value="1"/>
</dbReference>
<dbReference type="InterPro" id="IPR022711">
    <property type="entry name" value="RNase_Y_N"/>
</dbReference>
<dbReference type="GO" id="GO:0004521">
    <property type="term" value="F:RNA endonuclease activity"/>
    <property type="evidence" value="ECO:0007669"/>
    <property type="project" value="UniProtKB-UniRule"/>
</dbReference>
<dbReference type="InterPro" id="IPR006674">
    <property type="entry name" value="HD_domain"/>
</dbReference>
<dbReference type="AlphaFoldDB" id="A0A2M7GBH3"/>
<dbReference type="SMART" id="SM00322">
    <property type="entry name" value="KH"/>
    <property type="match status" value="1"/>
</dbReference>
<gene>
    <name evidence="5 9" type="primary">rny</name>
    <name evidence="9" type="ORF">COW36_01430</name>
</gene>
<dbReference type="Gene3D" id="3.30.1370.10">
    <property type="entry name" value="K Homology domain, type 1"/>
    <property type="match status" value="1"/>
</dbReference>
<dbReference type="CDD" id="cd22431">
    <property type="entry name" value="KH-I_RNaseY"/>
    <property type="match status" value="1"/>
</dbReference>
<keyword evidence="1 5" id="KW-0540">Nuclease</keyword>
<comment type="function">
    <text evidence="5">Endoribonuclease that initiates mRNA decay.</text>
</comment>
<dbReference type="SMART" id="SM00471">
    <property type="entry name" value="HDc"/>
    <property type="match status" value="1"/>
</dbReference>
<keyword evidence="3 5" id="KW-0378">Hydrolase</keyword>
<evidence type="ECO:0000256" key="3">
    <source>
        <dbReference type="ARBA" id="ARBA00022801"/>
    </source>
</evidence>
<dbReference type="PANTHER" id="PTHR12826">
    <property type="entry name" value="RIBONUCLEASE Y"/>
    <property type="match status" value="1"/>
</dbReference>
<dbReference type="GO" id="GO:0005886">
    <property type="term" value="C:plasma membrane"/>
    <property type="evidence" value="ECO:0007669"/>
    <property type="project" value="UniProtKB-UniRule"/>
</dbReference>
<dbReference type="PROSITE" id="PS51831">
    <property type="entry name" value="HD"/>
    <property type="match status" value="1"/>
</dbReference>
<evidence type="ECO:0000256" key="1">
    <source>
        <dbReference type="ARBA" id="ARBA00022722"/>
    </source>
</evidence>
<keyword evidence="2 5" id="KW-0255">Endonuclease</keyword>
<evidence type="ECO:0000256" key="6">
    <source>
        <dbReference type="NCBIfam" id="TIGR03319"/>
    </source>
</evidence>
<dbReference type="NCBIfam" id="TIGR00277">
    <property type="entry name" value="HDIG"/>
    <property type="match status" value="1"/>
</dbReference>
<dbReference type="HAMAP" id="MF_00335">
    <property type="entry name" value="RNase_Y"/>
    <property type="match status" value="1"/>
</dbReference>
<dbReference type="PANTHER" id="PTHR12826:SF15">
    <property type="entry name" value="RIBONUCLEASE Y"/>
    <property type="match status" value="1"/>
</dbReference>
<dbReference type="Pfam" id="PF00013">
    <property type="entry name" value="KH_1"/>
    <property type="match status" value="1"/>
</dbReference>
<evidence type="ECO:0000313" key="10">
    <source>
        <dbReference type="Proteomes" id="UP000231019"/>
    </source>
</evidence>
<accession>A0A2M7GBH3</accession>
<evidence type="ECO:0000256" key="2">
    <source>
        <dbReference type="ARBA" id="ARBA00022759"/>
    </source>
</evidence>
<dbReference type="Pfam" id="PF12072">
    <property type="entry name" value="RNase_Y_N"/>
    <property type="match status" value="1"/>
</dbReference>
<dbReference type="InterPro" id="IPR017705">
    <property type="entry name" value="Ribonuclease_Y"/>
</dbReference>
<dbReference type="SUPFAM" id="SSF54791">
    <property type="entry name" value="Eukaryotic type KH-domain (KH-domain type I)"/>
    <property type="match status" value="1"/>
</dbReference>
<name>A0A2M7GBH3_9BACT</name>
<evidence type="ECO:0000256" key="5">
    <source>
        <dbReference type="HAMAP-Rule" id="MF_00335"/>
    </source>
</evidence>
<dbReference type="InterPro" id="IPR003607">
    <property type="entry name" value="HD/PDEase_dom"/>
</dbReference>
<evidence type="ECO:0000256" key="4">
    <source>
        <dbReference type="ARBA" id="ARBA00022884"/>
    </source>
</evidence>
<comment type="caution">
    <text evidence="9">The sequence shown here is derived from an EMBL/GenBank/DDBJ whole genome shotgun (WGS) entry which is preliminary data.</text>
</comment>
<keyword evidence="4 5" id="KW-0694">RNA-binding</keyword>
<dbReference type="EMBL" id="PFFQ01000004">
    <property type="protein sequence ID" value="PIW19529.1"/>
    <property type="molecule type" value="Genomic_DNA"/>
</dbReference>
<organism evidence="9 10">
    <name type="scientific">bacterium (Candidatus Blackallbacteria) CG17_big_fil_post_rev_8_21_14_2_50_48_46</name>
    <dbReference type="NCBI Taxonomy" id="2014261"/>
    <lineage>
        <taxon>Bacteria</taxon>
        <taxon>Candidatus Blackallbacteria</taxon>
    </lineage>
</organism>
<sequence>MEWALILVSLLVAGLALGTMLWILRGGKSKTQLENEREEQQQARRNAENRAKELEKETQELRNKLNLAETQLSSQAQELTRQEIQLEARSQLLNEKDQELKARRQELAQQETQMAEACQAQAAEQAEKLSEIARLSPEEARAQIRAEWENRLQAEVAHKIRAAQAHIQEQSDKLAGKILAQAIQRCAVDHIVETTVAAVNLPSEAMKGRIIGREGRNIRAFELATGVDLIVDDTPDVAMVSCFDPIRREVARRALENLIADGRIHPARIEEEVEKVRAQLEDYLREEGEAAALEVGIYGLHPEIIRLLGHLRYRSSYGQNILQHSKEVAYAAGIMAAEIGADIQIARRAGLLHDLGKALTYEEVGTHTALGIDAARRWGEKPEVLHAMAAHHFDVQPMTLEAVLVQVADTLSAARPGARREPVEKFMQRMQALEKLVDSFPGVQKSYVIQAGREVRVMIDPDQISEDQMTQLAFEIAQKIEQELEYPGQIKVSLLRELRVTQFAR</sequence>
<dbReference type="CDD" id="cd00077">
    <property type="entry name" value="HDc"/>
    <property type="match status" value="1"/>
</dbReference>
<dbReference type="NCBIfam" id="TIGR03319">
    <property type="entry name" value="RNase_Y"/>
    <property type="match status" value="1"/>
</dbReference>
<evidence type="ECO:0000313" key="9">
    <source>
        <dbReference type="EMBL" id="PIW19529.1"/>
    </source>
</evidence>
<reference evidence="9 10" key="1">
    <citation type="submission" date="2017-09" db="EMBL/GenBank/DDBJ databases">
        <title>Depth-based differentiation of microbial function through sediment-hosted aquifers and enrichment of novel symbionts in the deep terrestrial subsurface.</title>
        <authorList>
            <person name="Probst A.J."/>
            <person name="Ladd B."/>
            <person name="Jarett J.K."/>
            <person name="Geller-Mcgrath D.E."/>
            <person name="Sieber C.M."/>
            <person name="Emerson J.B."/>
            <person name="Anantharaman K."/>
            <person name="Thomas B.C."/>
            <person name="Malmstrom R."/>
            <person name="Stieglmeier M."/>
            <person name="Klingl A."/>
            <person name="Woyke T."/>
            <person name="Ryan C.M."/>
            <person name="Banfield J.F."/>
        </authorList>
    </citation>
    <scope>NUCLEOTIDE SEQUENCE [LARGE SCALE GENOMIC DNA]</scope>
    <source>
        <strain evidence="9">CG17_big_fil_post_rev_8_21_14_2_50_48_46</strain>
    </source>
</reference>
<dbReference type="InterPro" id="IPR006675">
    <property type="entry name" value="HDIG_dom"/>
</dbReference>
<dbReference type="GO" id="GO:0016787">
    <property type="term" value="F:hydrolase activity"/>
    <property type="evidence" value="ECO:0007669"/>
    <property type="project" value="UniProtKB-KW"/>
</dbReference>
<evidence type="ECO:0000256" key="7">
    <source>
        <dbReference type="SAM" id="MobiDB-lite"/>
    </source>
</evidence>
<dbReference type="InterPro" id="IPR036612">
    <property type="entry name" value="KH_dom_type_1_sf"/>
</dbReference>
<dbReference type="GO" id="GO:0003723">
    <property type="term" value="F:RNA binding"/>
    <property type="evidence" value="ECO:0007669"/>
    <property type="project" value="UniProtKB-UniRule"/>
</dbReference>
<feature type="region of interest" description="Disordered" evidence="7">
    <location>
        <begin position="32"/>
        <end position="53"/>
    </location>
</feature>
<protein>
    <recommendedName>
        <fullName evidence="5 6">Ribonuclease Y</fullName>
        <shortName evidence="5">RNase Y</shortName>
        <ecNumber evidence="5 6">3.1.-.-</ecNumber>
    </recommendedName>
</protein>
<dbReference type="InterPro" id="IPR004088">
    <property type="entry name" value="KH_dom_type_1"/>
</dbReference>